<dbReference type="GO" id="GO:0043564">
    <property type="term" value="C:Ku70:Ku80 complex"/>
    <property type="evidence" value="ECO:0007669"/>
    <property type="project" value="TreeGrafter"/>
</dbReference>
<evidence type="ECO:0000256" key="9">
    <source>
        <dbReference type="ARBA" id="ARBA00023125"/>
    </source>
</evidence>
<name>A0A137P0X4_CONC2</name>
<feature type="domain" description="Ku70/Ku80 N-terminal alpha/beta" evidence="14">
    <location>
        <begin position="25"/>
        <end position="194"/>
    </location>
</feature>
<dbReference type="STRING" id="796925.A0A137P0X4"/>
<keyword evidence="8" id="KW-0158">Chromosome</keyword>
<sequence length="474" mass="54946">MSTKEILILIDCSDLMNFPFVTTEQAESDNDKKSMLIQSLLAIIKLFKAKLNNHCPDSVGIVFYNTKSYKTLPDVEIEGLYNFHGIHNLDYSLICALESITRDDSVFQNSIAYGEVCTKYHDLISYSAGLFLNNQGQNHNKREIIWITNDSNPLVDTSKFEISFQKIINLEITVTLVGLGSYANNFNYETFYVENVIEPQPWNTVPANRAYLPRFFNSFNEFVYFIQHLDAIQPYVFSTEFQICKDFKIDIKCFELYRKQYELKKKTEAQRRNSEPQIDPYEETVPETNTGIQNGHNHICSLGKALLSGIYLLGFISRNNWILENVYKSYCIKPHEVGHSFNNNVLRTLSCKLLERDQIGIAYFILSKFRKPLFGTITPYSLLVDDCENIHPHCLSLALLPCREEYRELEADNLNTFFVHPLPQIAANTENITFFKNIAKNLEIASYKPDQFPNPENKNTRKPNDNQRRYFHAL</sequence>
<evidence type="ECO:0000256" key="6">
    <source>
        <dbReference type="ARBA" id="ARBA00022806"/>
    </source>
</evidence>
<dbReference type="SUPFAM" id="SSF53300">
    <property type="entry name" value="vWA-like"/>
    <property type="match status" value="1"/>
</dbReference>
<evidence type="ECO:0000313" key="15">
    <source>
        <dbReference type="EMBL" id="KXN68687.1"/>
    </source>
</evidence>
<keyword evidence="7" id="KW-0067">ATP-binding</keyword>
<dbReference type="InterPro" id="IPR016194">
    <property type="entry name" value="SPOC-like_C_dom_sf"/>
</dbReference>
<evidence type="ECO:0000256" key="7">
    <source>
        <dbReference type="ARBA" id="ARBA00022840"/>
    </source>
</evidence>
<keyword evidence="6" id="KW-0347">Helicase</keyword>
<evidence type="ECO:0000256" key="2">
    <source>
        <dbReference type="ARBA" id="ARBA00004574"/>
    </source>
</evidence>
<reference evidence="15 16" key="1">
    <citation type="journal article" date="2015" name="Genome Biol. Evol.">
        <title>Phylogenomic analyses indicate that early fungi evolved digesting cell walls of algal ancestors of land plants.</title>
        <authorList>
            <person name="Chang Y."/>
            <person name="Wang S."/>
            <person name="Sekimoto S."/>
            <person name="Aerts A.L."/>
            <person name="Choi C."/>
            <person name="Clum A."/>
            <person name="LaButti K.M."/>
            <person name="Lindquist E.A."/>
            <person name="Yee Ngan C."/>
            <person name="Ohm R.A."/>
            <person name="Salamov A.A."/>
            <person name="Grigoriev I.V."/>
            <person name="Spatafora J.W."/>
            <person name="Berbee M.L."/>
        </authorList>
    </citation>
    <scope>NUCLEOTIDE SEQUENCE [LARGE SCALE GENOMIC DNA]</scope>
    <source>
        <strain evidence="15 16">NRRL 28638</strain>
    </source>
</reference>
<keyword evidence="5" id="KW-0378">Hydrolase</keyword>
<dbReference type="PANTHER" id="PTHR12604">
    <property type="entry name" value="KU AUTOANTIGEN DNA HELICASE"/>
    <property type="match status" value="1"/>
</dbReference>
<evidence type="ECO:0000256" key="3">
    <source>
        <dbReference type="ARBA" id="ARBA00022741"/>
    </source>
</evidence>
<dbReference type="InterPro" id="IPR006164">
    <property type="entry name" value="DNA_bd_Ku70/Ku80"/>
</dbReference>
<keyword evidence="16" id="KW-1185">Reference proteome</keyword>
<dbReference type="Pfam" id="PF03731">
    <property type="entry name" value="Ku_N"/>
    <property type="match status" value="1"/>
</dbReference>
<dbReference type="GO" id="GO:0016787">
    <property type="term" value="F:hydrolase activity"/>
    <property type="evidence" value="ECO:0007669"/>
    <property type="project" value="UniProtKB-KW"/>
</dbReference>
<keyword evidence="12" id="KW-0539">Nucleus</keyword>
<evidence type="ECO:0000259" key="13">
    <source>
        <dbReference type="Pfam" id="PF02735"/>
    </source>
</evidence>
<keyword evidence="10" id="KW-0233">DNA recombination</keyword>
<dbReference type="SUPFAM" id="SSF100939">
    <property type="entry name" value="SPOC domain-like"/>
    <property type="match status" value="1"/>
</dbReference>
<evidence type="ECO:0000256" key="12">
    <source>
        <dbReference type="ARBA" id="ARBA00023242"/>
    </source>
</evidence>
<dbReference type="GO" id="GO:0004386">
    <property type="term" value="F:helicase activity"/>
    <property type="evidence" value="ECO:0007669"/>
    <property type="project" value="UniProtKB-KW"/>
</dbReference>
<keyword evidence="8" id="KW-0779">Telomere</keyword>
<comment type="subcellular location">
    <subcellularLocation>
        <location evidence="2">Chromosome</location>
        <location evidence="2">Telomere</location>
    </subcellularLocation>
    <subcellularLocation>
        <location evidence="1">Nucleus</location>
    </subcellularLocation>
</comment>
<evidence type="ECO:0000256" key="5">
    <source>
        <dbReference type="ARBA" id="ARBA00022801"/>
    </source>
</evidence>
<accession>A0A137P0X4</accession>
<evidence type="ECO:0000256" key="8">
    <source>
        <dbReference type="ARBA" id="ARBA00022895"/>
    </source>
</evidence>
<dbReference type="GO" id="GO:0006303">
    <property type="term" value="P:double-strand break repair via nonhomologous end joining"/>
    <property type="evidence" value="ECO:0007669"/>
    <property type="project" value="InterPro"/>
</dbReference>
<evidence type="ECO:0000256" key="4">
    <source>
        <dbReference type="ARBA" id="ARBA00022763"/>
    </source>
</evidence>
<dbReference type="GO" id="GO:0042162">
    <property type="term" value="F:telomeric DNA binding"/>
    <property type="evidence" value="ECO:0007669"/>
    <property type="project" value="TreeGrafter"/>
</dbReference>
<evidence type="ECO:0000313" key="16">
    <source>
        <dbReference type="Proteomes" id="UP000070444"/>
    </source>
</evidence>
<evidence type="ECO:0000259" key="14">
    <source>
        <dbReference type="Pfam" id="PF03731"/>
    </source>
</evidence>
<dbReference type="Proteomes" id="UP000070444">
    <property type="component" value="Unassembled WGS sequence"/>
</dbReference>
<dbReference type="Gene3D" id="3.40.50.410">
    <property type="entry name" value="von Willebrand factor, type A domain"/>
    <property type="match status" value="1"/>
</dbReference>
<keyword evidence="11" id="KW-0234">DNA repair</keyword>
<keyword evidence="9" id="KW-0238">DNA-binding</keyword>
<dbReference type="Pfam" id="PF02735">
    <property type="entry name" value="Ku"/>
    <property type="match status" value="1"/>
</dbReference>
<dbReference type="GO" id="GO:0005524">
    <property type="term" value="F:ATP binding"/>
    <property type="evidence" value="ECO:0007669"/>
    <property type="project" value="UniProtKB-KW"/>
</dbReference>
<dbReference type="GO" id="GO:0006310">
    <property type="term" value="P:DNA recombination"/>
    <property type="evidence" value="ECO:0007669"/>
    <property type="project" value="UniProtKB-KW"/>
</dbReference>
<dbReference type="GO" id="GO:0000781">
    <property type="term" value="C:chromosome, telomeric region"/>
    <property type="evidence" value="ECO:0007669"/>
    <property type="project" value="UniProtKB-SubCell"/>
</dbReference>
<evidence type="ECO:0000256" key="1">
    <source>
        <dbReference type="ARBA" id="ARBA00004123"/>
    </source>
</evidence>
<dbReference type="AlphaFoldDB" id="A0A137P0X4"/>
<evidence type="ECO:0000256" key="11">
    <source>
        <dbReference type="ARBA" id="ARBA00023204"/>
    </source>
</evidence>
<protein>
    <submittedName>
        <fullName evidence="15">Uncharacterized protein</fullName>
    </submittedName>
</protein>
<keyword evidence="4" id="KW-0227">DNA damage</keyword>
<dbReference type="InterPro" id="IPR005161">
    <property type="entry name" value="Ku_N"/>
</dbReference>
<evidence type="ECO:0000256" key="10">
    <source>
        <dbReference type="ARBA" id="ARBA00023172"/>
    </source>
</evidence>
<feature type="domain" description="Ku" evidence="13">
    <location>
        <begin position="308"/>
        <end position="410"/>
    </location>
</feature>
<dbReference type="EMBL" id="KQ964565">
    <property type="protein sequence ID" value="KXN68687.1"/>
    <property type="molecule type" value="Genomic_DNA"/>
</dbReference>
<gene>
    <name evidence="15" type="ORF">CONCODRAFT_9017</name>
</gene>
<dbReference type="InterPro" id="IPR036465">
    <property type="entry name" value="vWFA_dom_sf"/>
</dbReference>
<proteinExistence type="predicted"/>
<dbReference type="PANTHER" id="PTHR12604:SF2">
    <property type="entry name" value="X-RAY REPAIR CROSS-COMPLEMENTING PROTEIN 6"/>
    <property type="match status" value="1"/>
</dbReference>
<keyword evidence="3" id="KW-0547">Nucleotide-binding</keyword>
<organism evidence="15 16">
    <name type="scientific">Conidiobolus coronatus (strain ATCC 28846 / CBS 209.66 / NRRL 28638)</name>
    <name type="common">Delacroixia coronata</name>
    <dbReference type="NCBI Taxonomy" id="796925"/>
    <lineage>
        <taxon>Eukaryota</taxon>
        <taxon>Fungi</taxon>
        <taxon>Fungi incertae sedis</taxon>
        <taxon>Zoopagomycota</taxon>
        <taxon>Entomophthoromycotina</taxon>
        <taxon>Entomophthoromycetes</taxon>
        <taxon>Entomophthorales</taxon>
        <taxon>Ancylistaceae</taxon>
        <taxon>Conidiobolus</taxon>
    </lineage>
</organism>
<dbReference type="GO" id="GO:0000723">
    <property type="term" value="P:telomere maintenance"/>
    <property type="evidence" value="ECO:0007669"/>
    <property type="project" value="TreeGrafter"/>
</dbReference>
<dbReference type="GO" id="GO:0003690">
    <property type="term" value="F:double-stranded DNA binding"/>
    <property type="evidence" value="ECO:0007669"/>
    <property type="project" value="TreeGrafter"/>
</dbReference>
<dbReference type="Gene3D" id="2.40.290.10">
    <property type="match status" value="1"/>
</dbReference>